<dbReference type="PANTHER" id="PTHR21137">
    <property type="entry name" value="ODORANT RECEPTOR"/>
    <property type="match status" value="1"/>
</dbReference>
<evidence type="ECO:0000256" key="6">
    <source>
        <dbReference type="ARBA" id="ARBA00022989"/>
    </source>
</evidence>
<dbReference type="AlphaFoldDB" id="M3V885"/>
<comment type="subcellular location">
    <subcellularLocation>
        <location evidence="1">Cell membrane</location>
        <topology evidence="1">Multi-pass membrane protein</topology>
    </subcellularLocation>
</comment>
<evidence type="ECO:0000256" key="3">
    <source>
        <dbReference type="ARBA" id="ARBA00022606"/>
    </source>
</evidence>
<evidence type="ECO:0000256" key="8">
    <source>
        <dbReference type="ARBA" id="ARBA00023170"/>
    </source>
</evidence>
<dbReference type="EMBL" id="GACR01000042">
    <property type="protein sequence ID" value="JAA74419.1"/>
    <property type="molecule type" value="mRNA"/>
</dbReference>
<proteinExistence type="evidence at transcript level"/>
<evidence type="ECO:0000256" key="7">
    <source>
        <dbReference type="ARBA" id="ARBA00023136"/>
    </source>
</evidence>
<dbReference type="InterPro" id="IPR004117">
    <property type="entry name" value="7tm6_olfct_rcpt"/>
</dbReference>
<keyword evidence="6" id="KW-1133">Transmembrane helix</keyword>
<evidence type="ECO:0000313" key="10">
    <source>
        <dbReference type="EMBL" id="JAA74419.1"/>
    </source>
</evidence>
<evidence type="ECO:0000256" key="5">
    <source>
        <dbReference type="ARBA" id="ARBA00022725"/>
    </source>
</evidence>
<keyword evidence="4" id="KW-0812">Transmembrane</keyword>
<organism evidence="10">
    <name type="scientific">Ips typographus</name>
    <name type="common">European spruce bark beetle</name>
    <dbReference type="NCBI Taxonomy" id="55986"/>
    <lineage>
        <taxon>Eukaryota</taxon>
        <taxon>Metazoa</taxon>
        <taxon>Ecdysozoa</taxon>
        <taxon>Arthropoda</taxon>
        <taxon>Hexapoda</taxon>
        <taxon>Insecta</taxon>
        <taxon>Pterygota</taxon>
        <taxon>Neoptera</taxon>
        <taxon>Endopterygota</taxon>
        <taxon>Coleoptera</taxon>
        <taxon>Polyphaga</taxon>
        <taxon>Cucujiformia</taxon>
        <taxon>Curculionidae</taxon>
        <taxon>Scolytinae</taxon>
        <taxon>Ips</taxon>
    </lineage>
</organism>
<evidence type="ECO:0000256" key="4">
    <source>
        <dbReference type="ARBA" id="ARBA00022692"/>
    </source>
</evidence>
<name>M3V885_IPSTY</name>
<accession>M3V885</accession>
<keyword evidence="7" id="KW-0472">Membrane</keyword>
<dbReference type="Pfam" id="PF02949">
    <property type="entry name" value="7tm_6"/>
    <property type="match status" value="1"/>
</dbReference>
<sequence length="76" mass="8673">MCNEITEQSLQVAQTIYDTFWYKESKQYNVLLQLMLMGAQRPVTMRIGPFGAMTTSTILTTMRAAYSYATLMMNSS</sequence>
<keyword evidence="9" id="KW-0807">Transducer</keyword>
<keyword evidence="5" id="KW-0552">Olfaction</keyword>
<gene>
    <name evidence="10" type="primary">ItypOR24</name>
</gene>
<dbReference type="PANTHER" id="PTHR21137:SF35">
    <property type="entry name" value="ODORANT RECEPTOR 19A-RELATED"/>
    <property type="match status" value="1"/>
</dbReference>
<evidence type="ECO:0000256" key="9">
    <source>
        <dbReference type="ARBA" id="ARBA00023224"/>
    </source>
</evidence>
<evidence type="ECO:0000256" key="1">
    <source>
        <dbReference type="ARBA" id="ARBA00004651"/>
    </source>
</evidence>
<reference evidence="10" key="1">
    <citation type="journal article" date="2013" name="BMC Genomics">
        <title>Antennal transcriptome analysis of the chemosensory gene families in the tree killing bark beetles, Ips typographus and Dendroctonus ponderosae (Coleoptera: Curculionidae: Scolytinae).</title>
        <authorList>
            <person name="Andersson M.N."/>
            <person name="Grosse-Wilde E."/>
            <person name="Keeling C.I."/>
            <person name="Bengtsson J.M."/>
            <person name="Yuen M.M."/>
            <person name="Li M."/>
            <person name="Hillbur Y."/>
            <person name="Bohlmann J."/>
            <person name="Hansson B.S."/>
            <person name="Schlyter F."/>
        </authorList>
    </citation>
    <scope>NUCLEOTIDE SEQUENCE</scope>
</reference>
<protein>
    <submittedName>
        <fullName evidence="10">Odorant receptor 24</fullName>
    </submittedName>
</protein>
<keyword evidence="8 10" id="KW-0675">Receptor</keyword>
<evidence type="ECO:0000256" key="2">
    <source>
        <dbReference type="ARBA" id="ARBA00022475"/>
    </source>
</evidence>
<dbReference type="GO" id="GO:0004984">
    <property type="term" value="F:olfactory receptor activity"/>
    <property type="evidence" value="ECO:0007669"/>
    <property type="project" value="InterPro"/>
</dbReference>
<dbReference type="GO" id="GO:0005886">
    <property type="term" value="C:plasma membrane"/>
    <property type="evidence" value="ECO:0007669"/>
    <property type="project" value="UniProtKB-SubCell"/>
</dbReference>
<dbReference type="GO" id="GO:0007165">
    <property type="term" value="P:signal transduction"/>
    <property type="evidence" value="ECO:0007669"/>
    <property type="project" value="UniProtKB-KW"/>
</dbReference>
<dbReference type="GO" id="GO:0005549">
    <property type="term" value="F:odorant binding"/>
    <property type="evidence" value="ECO:0007669"/>
    <property type="project" value="InterPro"/>
</dbReference>
<keyword evidence="3" id="KW-0716">Sensory transduction</keyword>
<keyword evidence="2" id="KW-1003">Cell membrane</keyword>